<sequence length="299" mass="33281">MATFFGEVLSVYSRAVEEDDYDDAEEENEEDLQIFREIEEKREVHIKWCPEVSKAVESSEKLQCSDLIIAVGPNAAGFVSAYVLSSEGWTQVGWVSLWNERSRGSTRLDTAPLPGEPGCVFYRQKSCPSVLICQCTCYIAEDQLFQWAEKGNAVIIFLAAFGMVVLGSMQSRGLTVTVLSDSPLAEYKTPHYVNGNATPFLRALKTSTFTDNLHCPLLEQPNIITGLPAAVLNQCQVQHIPAVLFQCFSDVIHPDSVTMETYKPALSCLRTQVKLETSPNMEILQKLTRVNDAHGNLYT</sequence>
<protein>
    <recommendedName>
        <fullName evidence="2">Proteasome assembly chaperone 1</fullName>
    </recommendedName>
</protein>
<evidence type="ECO:0000313" key="5">
    <source>
        <dbReference type="Proteomes" id="UP000593565"/>
    </source>
</evidence>
<dbReference type="InterPro" id="IPR016565">
    <property type="entry name" value="Proteasome_assmbl_chp_1"/>
</dbReference>
<dbReference type="GO" id="GO:0005783">
    <property type="term" value="C:endoplasmic reticulum"/>
    <property type="evidence" value="ECO:0007669"/>
    <property type="project" value="InterPro"/>
</dbReference>
<evidence type="ECO:0000313" key="4">
    <source>
        <dbReference type="EMBL" id="KAF4082038.1"/>
    </source>
</evidence>
<dbReference type="GO" id="GO:0070628">
    <property type="term" value="F:proteasome binding"/>
    <property type="evidence" value="ECO:0007669"/>
    <property type="project" value="TreeGrafter"/>
</dbReference>
<dbReference type="PANTHER" id="PTHR15069">
    <property type="entry name" value="PROTEASOME ASSEMBLY CHAPERONE 1"/>
    <property type="match status" value="1"/>
</dbReference>
<keyword evidence="3" id="KW-0143">Chaperone</keyword>
<comment type="similarity">
    <text evidence="1">Belongs to the PSMG1 family.</text>
</comment>
<dbReference type="Pfam" id="PF16094">
    <property type="entry name" value="PAC1"/>
    <property type="match status" value="1"/>
</dbReference>
<dbReference type="EMBL" id="JAAGNN010000012">
    <property type="protein sequence ID" value="KAF4082038.1"/>
    <property type="molecule type" value="Genomic_DNA"/>
</dbReference>
<dbReference type="GO" id="GO:0080129">
    <property type="term" value="P:proteasome core complex assembly"/>
    <property type="evidence" value="ECO:0007669"/>
    <property type="project" value="TreeGrafter"/>
</dbReference>
<organism evidence="4 5">
    <name type="scientific">Ameiurus melas</name>
    <name type="common">Black bullhead</name>
    <name type="synonym">Silurus melas</name>
    <dbReference type="NCBI Taxonomy" id="219545"/>
    <lineage>
        <taxon>Eukaryota</taxon>
        <taxon>Metazoa</taxon>
        <taxon>Chordata</taxon>
        <taxon>Craniata</taxon>
        <taxon>Vertebrata</taxon>
        <taxon>Euteleostomi</taxon>
        <taxon>Actinopterygii</taxon>
        <taxon>Neopterygii</taxon>
        <taxon>Teleostei</taxon>
        <taxon>Ostariophysi</taxon>
        <taxon>Siluriformes</taxon>
        <taxon>Ictaluridae</taxon>
        <taxon>Ameiurus</taxon>
    </lineage>
</organism>
<name>A0A7J6AKL7_AMEME</name>
<reference evidence="4 5" key="1">
    <citation type="submission" date="2020-02" db="EMBL/GenBank/DDBJ databases">
        <title>A chromosome-scale genome assembly of the black bullhead catfish (Ameiurus melas).</title>
        <authorList>
            <person name="Wen M."/>
            <person name="Zham M."/>
            <person name="Cabau C."/>
            <person name="Klopp C."/>
            <person name="Donnadieu C."/>
            <person name="Roques C."/>
            <person name="Bouchez O."/>
            <person name="Lampietro C."/>
            <person name="Jouanno E."/>
            <person name="Herpin A."/>
            <person name="Louis A."/>
            <person name="Berthelot C."/>
            <person name="Parey E."/>
            <person name="Roest-Crollius H."/>
            <person name="Braasch I."/>
            <person name="Postlethwait J."/>
            <person name="Robinson-Rechavi M."/>
            <person name="Echchiki A."/>
            <person name="Begum T."/>
            <person name="Montfort J."/>
            <person name="Schartl M."/>
            <person name="Bobe J."/>
            <person name="Guiguen Y."/>
        </authorList>
    </citation>
    <scope>NUCLEOTIDE SEQUENCE [LARGE SCALE GENOMIC DNA]</scope>
    <source>
        <strain evidence="4">M_S1</strain>
        <tissue evidence="4">Blood</tissue>
    </source>
</reference>
<keyword evidence="5" id="KW-1185">Reference proteome</keyword>
<evidence type="ECO:0000256" key="1">
    <source>
        <dbReference type="ARBA" id="ARBA00005261"/>
    </source>
</evidence>
<dbReference type="Proteomes" id="UP000593565">
    <property type="component" value="Unassembled WGS sequence"/>
</dbReference>
<evidence type="ECO:0000256" key="2">
    <source>
        <dbReference type="ARBA" id="ARBA00019180"/>
    </source>
</evidence>
<gene>
    <name evidence="4" type="ORF">AMELA_G00147080</name>
</gene>
<comment type="caution">
    <text evidence="4">The sequence shown here is derived from an EMBL/GenBank/DDBJ whole genome shotgun (WGS) entry which is preliminary data.</text>
</comment>
<proteinExistence type="inferred from homology"/>
<dbReference type="AlphaFoldDB" id="A0A7J6AKL7"/>
<dbReference type="PANTHER" id="PTHR15069:SF1">
    <property type="entry name" value="PROTEASOME ASSEMBLY CHAPERONE 1"/>
    <property type="match status" value="1"/>
</dbReference>
<evidence type="ECO:0000256" key="3">
    <source>
        <dbReference type="ARBA" id="ARBA00023186"/>
    </source>
</evidence>
<accession>A0A7J6AKL7</accession>